<gene>
    <name evidence="2" type="ORF">E3E15_01670</name>
</gene>
<feature type="region of interest" description="Disordered" evidence="1">
    <location>
        <begin position="291"/>
        <end position="330"/>
    </location>
</feature>
<accession>A0A6M3HSS1</accession>
<dbReference type="RefSeq" id="WP_035721275.1">
    <property type="nucleotide sequence ID" value="NZ_CP038017.1"/>
</dbReference>
<evidence type="ECO:0000256" key="1">
    <source>
        <dbReference type="SAM" id="MobiDB-lite"/>
    </source>
</evidence>
<feature type="compositionally biased region" description="Polar residues" evidence="1">
    <location>
        <begin position="303"/>
        <end position="330"/>
    </location>
</feature>
<organism evidence="2 3">
    <name type="scientific">Allofrancisella frigidaquae</name>
    <dbReference type="NCBI Taxonomy" id="1085644"/>
    <lineage>
        <taxon>Bacteria</taxon>
        <taxon>Pseudomonadati</taxon>
        <taxon>Pseudomonadota</taxon>
        <taxon>Gammaproteobacteria</taxon>
        <taxon>Thiotrichales</taxon>
        <taxon>Francisellaceae</taxon>
        <taxon>Allofrancisella</taxon>
    </lineage>
</organism>
<dbReference type="AlphaFoldDB" id="A0A6M3HSS1"/>
<dbReference type="KEGG" id="afri:E3E15_01670"/>
<dbReference type="PROSITE" id="PS51257">
    <property type="entry name" value="PROKAR_LIPOPROTEIN"/>
    <property type="match status" value="1"/>
</dbReference>
<sequence length="330" mass="36133">MKKITKIVVLVSFVTLLQGCSMNQVENDFSYESLSDTVEGSPFRNRKLDYARAEVVENPSLKMPAGLNGELIDPKFTLPEGDNTFAKSQVEEAEKGMLPPNYNDKFDMSKIVADQISKISISVVYDDKGALKLVFREPLLVTINLLESYFKNYSDRYEILSLEDKVLTGHIITVKDNTKNLVFVIKVRKIDELSSLVTVPAVFNADGKTLADNHIDQEVGLLNQIRKALDGQVLKSQDNINLAKAAQASVTSSSLKPSSLSDTSNSKSGLGGLAGAISSIGFGSYDRTIQKSKQQDTDDNIESQDNYTNITAPSGSQVYNSDVTPQVLST</sequence>
<dbReference type="Proteomes" id="UP000503320">
    <property type="component" value="Chromosome"/>
</dbReference>
<reference evidence="2 3" key="1">
    <citation type="submission" date="2019-03" db="EMBL/GenBank/DDBJ databases">
        <title>Complete Genome Sequence of Allofrancisella frigidaquae Strain SYSU 10HL1970 Isolated from Water-Cooling Systems in China.</title>
        <authorList>
            <person name="Ohrman C."/>
            <person name="Uneklint I."/>
            <person name="Sjodin A."/>
        </authorList>
    </citation>
    <scope>NUCLEOTIDE SEQUENCE [LARGE SCALE GENOMIC DNA]</scope>
    <source>
        <strain evidence="2 3">SYSU 10HL1970</strain>
    </source>
</reference>
<keyword evidence="3" id="KW-1185">Reference proteome</keyword>
<evidence type="ECO:0000313" key="2">
    <source>
        <dbReference type="EMBL" id="QIV94130.1"/>
    </source>
</evidence>
<protein>
    <recommendedName>
        <fullName evidence="4">Lipoprotein</fullName>
    </recommendedName>
</protein>
<evidence type="ECO:0008006" key="4">
    <source>
        <dbReference type="Google" id="ProtNLM"/>
    </source>
</evidence>
<dbReference type="EMBL" id="CP038017">
    <property type="protein sequence ID" value="QIV94130.1"/>
    <property type="molecule type" value="Genomic_DNA"/>
</dbReference>
<proteinExistence type="predicted"/>
<name>A0A6M3HSS1_9GAMM</name>
<evidence type="ECO:0000313" key="3">
    <source>
        <dbReference type="Proteomes" id="UP000503320"/>
    </source>
</evidence>